<name>A0AAI8YNV5_9PEZI</name>
<dbReference type="PANTHER" id="PTHR34598">
    <property type="entry name" value="BLL6449 PROTEIN"/>
    <property type="match status" value="1"/>
</dbReference>
<comment type="caution">
    <text evidence="2">The sequence shown here is derived from an EMBL/GenBank/DDBJ whole genome shotgun (WGS) entry which is preliminary data.</text>
</comment>
<organism evidence="2 3">
    <name type="scientific">Anthostomella pinea</name>
    <dbReference type="NCBI Taxonomy" id="933095"/>
    <lineage>
        <taxon>Eukaryota</taxon>
        <taxon>Fungi</taxon>
        <taxon>Dikarya</taxon>
        <taxon>Ascomycota</taxon>
        <taxon>Pezizomycotina</taxon>
        <taxon>Sordariomycetes</taxon>
        <taxon>Xylariomycetidae</taxon>
        <taxon>Xylariales</taxon>
        <taxon>Xylariaceae</taxon>
        <taxon>Anthostomella</taxon>
    </lineage>
</organism>
<comment type="similarity">
    <text evidence="1">Belongs to the asaB hydroxylase/desaturase family.</text>
</comment>
<accession>A0AAI8YNV5</accession>
<evidence type="ECO:0000313" key="3">
    <source>
        <dbReference type="Proteomes" id="UP001295740"/>
    </source>
</evidence>
<gene>
    <name evidence="2" type="ORF">KHLLAP_LOCUS12126</name>
</gene>
<protein>
    <submittedName>
        <fullName evidence="2">Uu.00g072830.m01.CDS01</fullName>
    </submittedName>
</protein>
<dbReference type="NCBIfam" id="NF041278">
    <property type="entry name" value="CmcJ_NvfI_EfuI"/>
    <property type="match status" value="1"/>
</dbReference>
<dbReference type="PANTHER" id="PTHR34598:SF1">
    <property type="entry name" value="PUTATIVE (AFU_ORTHOLOGUE AFUA_3G13140)-RELATED"/>
    <property type="match status" value="1"/>
</dbReference>
<reference evidence="2" key="1">
    <citation type="submission" date="2023-10" db="EMBL/GenBank/DDBJ databases">
        <authorList>
            <person name="Hackl T."/>
        </authorList>
    </citation>
    <scope>NUCLEOTIDE SEQUENCE</scope>
</reference>
<evidence type="ECO:0000256" key="1">
    <source>
        <dbReference type="ARBA" id="ARBA00023604"/>
    </source>
</evidence>
<dbReference type="EMBL" id="CAUWAG010000018">
    <property type="protein sequence ID" value="CAJ2511658.1"/>
    <property type="molecule type" value="Genomic_DNA"/>
</dbReference>
<dbReference type="AlphaFoldDB" id="A0AAI8YNV5"/>
<dbReference type="Proteomes" id="UP001295740">
    <property type="component" value="Unassembled WGS sequence"/>
</dbReference>
<evidence type="ECO:0000313" key="2">
    <source>
        <dbReference type="EMBL" id="CAJ2511658.1"/>
    </source>
</evidence>
<dbReference type="GO" id="GO:0016491">
    <property type="term" value="F:oxidoreductase activity"/>
    <property type="evidence" value="ECO:0007669"/>
    <property type="project" value="InterPro"/>
</dbReference>
<proteinExistence type="inferred from homology"/>
<keyword evidence="3" id="KW-1185">Reference proteome</keyword>
<dbReference type="InterPro" id="IPR044053">
    <property type="entry name" value="AsaB-like"/>
</dbReference>
<sequence length="290" mass="32118">MAISTPTPSSTIPRGPITANINFTHPPPAGTTAYNYVDAPPAGQAQRNIETNPQPVPITDIRGQESSYNLDRDAFQIIASQPPSAEVLFEDDASIESNYYPEVEKLLLHHIPNSTRVVIFDHTVRRAGPNAKRSAVQYAHIDQTAYSTQKRVRRHIEDADEAEALLHNRYRIVNVWRTLNAKPVEAMPLAFASSASLDQKDVIPVKHIYSTGYEGETAAIAHNPEQRWHYLSGMTGDERILLECFDSEGLREGSGVEGGRVPHSAFEDPRTRADAEGRESIEVRALVFGP</sequence>